<name>A0A8J3GNL0_9MICO</name>
<accession>A0A8J3GNL0</accession>
<organism evidence="1 2">
    <name type="scientific">Pseudolysinimonas yzui</name>
    <dbReference type="NCBI Taxonomy" id="2708254"/>
    <lineage>
        <taxon>Bacteria</taxon>
        <taxon>Bacillati</taxon>
        <taxon>Actinomycetota</taxon>
        <taxon>Actinomycetes</taxon>
        <taxon>Micrococcales</taxon>
        <taxon>Microbacteriaceae</taxon>
        <taxon>Pseudolysinimonas</taxon>
    </lineage>
</organism>
<dbReference type="SUPFAM" id="SSF82784">
    <property type="entry name" value="OsmC-like"/>
    <property type="match status" value="1"/>
</dbReference>
<reference evidence="1" key="1">
    <citation type="journal article" date="2014" name="Int. J. Syst. Evol. Microbiol.">
        <title>Complete genome sequence of Corynebacterium casei LMG S-19264T (=DSM 44701T), isolated from a smear-ripened cheese.</title>
        <authorList>
            <consortium name="US DOE Joint Genome Institute (JGI-PGF)"/>
            <person name="Walter F."/>
            <person name="Albersmeier A."/>
            <person name="Kalinowski J."/>
            <person name="Ruckert C."/>
        </authorList>
    </citation>
    <scope>NUCLEOTIDE SEQUENCE</scope>
    <source>
        <strain evidence="1">CGMCC 1.16548</strain>
    </source>
</reference>
<dbReference type="InterPro" id="IPR003718">
    <property type="entry name" value="OsmC/Ohr_fam"/>
</dbReference>
<comment type="caution">
    <text evidence="1">The sequence shown here is derived from an EMBL/GenBank/DDBJ whole genome shotgun (WGS) entry which is preliminary data.</text>
</comment>
<sequence>MDADHRFVASLAWTGNRGSGTSGYRDYGRDHVVSVAGKPDILGSAARVFHGDVDRWNPEEMLIAALAQCHLLSYLYVAVANGIVVESYRDDAEGTLVTTPDGAGRFREVILRPTVTISAGDPLIAERIHAEAHRLCFIASSVNFPVRHEPTVLTGSAAG</sequence>
<dbReference type="InterPro" id="IPR036102">
    <property type="entry name" value="OsmC/Ohrsf"/>
</dbReference>
<dbReference type="Pfam" id="PF02566">
    <property type="entry name" value="OsmC"/>
    <property type="match status" value="1"/>
</dbReference>
<keyword evidence="2" id="KW-1185">Reference proteome</keyword>
<proteinExistence type="predicted"/>
<dbReference type="PANTHER" id="PTHR42830">
    <property type="entry name" value="OSMOTICALLY INDUCIBLE FAMILY PROTEIN"/>
    <property type="match status" value="1"/>
</dbReference>
<gene>
    <name evidence="1" type="ORF">GCM10011600_05080</name>
</gene>
<reference evidence="1" key="2">
    <citation type="submission" date="2020-09" db="EMBL/GenBank/DDBJ databases">
        <authorList>
            <person name="Sun Q."/>
            <person name="Zhou Y."/>
        </authorList>
    </citation>
    <scope>NUCLEOTIDE SEQUENCE</scope>
    <source>
        <strain evidence="1">CGMCC 1.16548</strain>
    </source>
</reference>
<evidence type="ECO:0000313" key="1">
    <source>
        <dbReference type="EMBL" id="GHF07409.1"/>
    </source>
</evidence>
<dbReference type="RefSeq" id="WP_191281790.1">
    <property type="nucleotide sequence ID" value="NZ_BNAI01000001.1"/>
</dbReference>
<evidence type="ECO:0000313" key="2">
    <source>
        <dbReference type="Proteomes" id="UP000617531"/>
    </source>
</evidence>
<protein>
    <submittedName>
        <fullName evidence="1">Peroxiredoxin</fullName>
    </submittedName>
</protein>
<dbReference type="Proteomes" id="UP000617531">
    <property type="component" value="Unassembled WGS sequence"/>
</dbReference>
<dbReference type="PANTHER" id="PTHR42830:SF2">
    <property type="entry name" value="OSMC_OHR FAMILY PROTEIN"/>
    <property type="match status" value="1"/>
</dbReference>
<dbReference type="InterPro" id="IPR015946">
    <property type="entry name" value="KH_dom-like_a/b"/>
</dbReference>
<dbReference type="InterPro" id="IPR052707">
    <property type="entry name" value="OsmC_Ohr_Peroxiredoxin"/>
</dbReference>
<dbReference type="AlphaFoldDB" id="A0A8J3GNL0"/>
<dbReference type="Gene3D" id="3.30.300.20">
    <property type="match status" value="1"/>
</dbReference>
<dbReference type="EMBL" id="BNAI01000001">
    <property type="protein sequence ID" value="GHF07409.1"/>
    <property type="molecule type" value="Genomic_DNA"/>
</dbReference>